<comment type="similarity">
    <text evidence="1">Belongs to the UPF0386 family.</text>
</comment>
<dbReference type="AlphaFoldDB" id="A0A2T6B440"/>
<dbReference type="Proteomes" id="UP000244069">
    <property type="component" value="Unassembled WGS sequence"/>
</dbReference>
<dbReference type="RefSeq" id="WP_107975038.1">
    <property type="nucleotide sequence ID" value="NZ_BMEZ01000004.1"/>
</dbReference>
<dbReference type="OrthoDB" id="7204880at2"/>
<dbReference type="NCBIfam" id="NF010240">
    <property type="entry name" value="PRK13687.1"/>
    <property type="match status" value="1"/>
</dbReference>
<evidence type="ECO:0000313" key="2">
    <source>
        <dbReference type="EMBL" id="PTX50836.1"/>
    </source>
</evidence>
<dbReference type="Pfam" id="PF09857">
    <property type="entry name" value="YjhX_toxin"/>
    <property type="match status" value="1"/>
</dbReference>
<sequence>MNISRNEQRALHVLALGGRILHERGEGSRKITHVTCVTREGTILSDCDLKTFQALRRKRLIESRSGGPYRISRRGRISVRAQLDNQGG</sequence>
<evidence type="ECO:0000256" key="1">
    <source>
        <dbReference type="HAMAP-Rule" id="MF_00827"/>
    </source>
</evidence>
<comment type="caution">
    <text evidence="2">The sequence shown here is derived from an EMBL/GenBank/DDBJ whole genome shotgun (WGS) entry which is preliminary data.</text>
</comment>
<dbReference type="HAMAP" id="MF_00827">
    <property type="entry name" value="UPF0386"/>
    <property type="match status" value="1"/>
</dbReference>
<evidence type="ECO:0000313" key="3">
    <source>
        <dbReference type="Proteomes" id="UP000244069"/>
    </source>
</evidence>
<organism evidence="2 3">
    <name type="scientific">Allosediminivita pacifica</name>
    <dbReference type="NCBI Taxonomy" id="1267769"/>
    <lineage>
        <taxon>Bacteria</taxon>
        <taxon>Pseudomonadati</taxon>
        <taxon>Pseudomonadota</taxon>
        <taxon>Alphaproteobacteria</taxon>
        <taxon>Rhodobacterales</taxon>
        <taxon>Paracoccaceae</taxon>
        <taxon>Allosediminivita</taxon>
    </lineage>
</organism>
<dbReference type="InterPro" id="IPR018654">
    <property type="entry name" value="YjhX_toxin"/>
</dbReference>
<reference evidence="2 3" key="1">
    <citation type="submission" date="2018-04" db="EMBL/GenBank/DDBJ databases">
        <title>Genomic Encyclopedia of Archaeal and Bacterial Type Strains, Phase II (KMG-II): from individual species to whole genera.</title>
        <authorList>
            <person name="Goeker M."/>
        </authorList>
    </citation>
    <scope>NUCLEOTIDE SEQUENCE [LARGE SCALE GENOMIC DNA]</scope>
    <source>
        <strain evidence="2 3">DSM 29329</strain>
    </source>
</reference>
<dbReference type="EMBL" id="QBKN01000004">
    <property type="protein sequence ID" value="PTX50836.1"/>
    <property type="molecule type" value="Genomic_DNA"/>
</dbReference>
<proteinExistence type="inferred from homology"/>
<name>A0A2T6B440_9RHOB</name>
<gene>
    <name evidence="2" type="ORF">C8N44_104195</name>
</gene>
<protein>
    <recommendedName>
        <fullName evidence="1">UPF0386 protein C8N44_104195</fullName>
    </recommendedName>
</protein>
<accession>A0A2T6B440</accession>
<keyword evidence="3" id="KW-1185">Reference proteome</keyword>